<keyword evidence="2" id="KW-1185">Reference proteome</keyword>
<proteinExistence type="predicted"/>
<gene>
    <name evidence="1" type="ORF">BN1012_Phect572</name>
</gene>
<dbReference type="AlphaFoldDB" id="X5MLY3"/>
<sequence length="70" mass="7908">MPEKNTSKASRKDATKLKRNFEDCEAGLRHICVQLAAVQHLFNDAEFADLMHHVDALETAMRDKKKLIGA</sequence>
<reference evidence="1 2" key="1">
    <citation type="journal article" date="2014" name="Front. Genet.">
        <title>Genome and metabolic network of "Candidatus Phaeomarinobacter ectocarpi" Ec32, a new candidate genus of Alphaproteobacteria frequently associated with brown algae.</title>
        <authorList>
            <person name="Dittami S.M."/>
            <person name="Barbeyron T."/>
            <person name="Boyen C."/>
            <person name="Cambefort J."/>
            <person name="Collet G."/>
            <person name="Delage L."/>
            <person name="Gobet A."/>
            <person name="Groisillier A."/>
            <person name="Leblanc C."/>
            <person name="Michel G."/>
            <person name="Scornet D."/>
            <person name="Siegel A."/>
            <person name="Tapia J.E."/>
            <person name="Tonon T."/>
        </authorList>
    </citation>
    <scope>NUCLEOTIDE SEQUENCE [LARGE SCALE GENOMIC DNA]</scope>
    <source>
        <strain evidence="1 2">Ec32</strain>
    </source>
</reference>
<dbReference type="KEGG" id="pect:BN1012_Phect572"/>
<dbReference type="Proteomes" id="UP000032160">
    <property type="component" value="Chromosome I"/>
</dbReference>
<accession>X5MLY3</accession>
<dbReference type="RefSeq" id="WP_043949647.1">
    <property type="nucleotide sequence ID" value="NZ_HG966617.1"/>
</dbReference>
<evidence type="ECO:0000313" key="2">
    <source>
        <dbReference type="Proteomes" id="UP000032160"/>
    </source>
</evidence>
<evidence type="ECO:0000313" key="1">
    <source>
        <dbReference type="EMBL" id="CDO58786.1"/>
    </source>
</evidence>
<dbReference type="EMBL" id="HG966617">
    <property type="protein sequence ID" value="CDO58786.1"/>
    <property type="molecule type" value="Genomic_DNA"/>
</dbReference>
<dbReference type="OrthoDB" id="9980788at2"/>
<protein>
    <submittedName>
        <fullName evidence="1">Uncharacterized protein</fullName>
    </submittedName>
</protein>
<name>X5MLY3_9HYPH</name>
<organism evidence="1 2">
    <name type="scientific">Candidatus Phaeomarinibacter ectocarpi</name>
    <dbReference type="NCBI Taxonomy" id="1458461"/>
    <lineage>
        <taxon>Bacteria</taxon>
        <taxon>Pseudomonadati</taxon>
        <taxon>Pseudomonadota</taxon>
        <taxon>Alphaproteobacteria</taxon>
        <taxon>Hyphomicrobiales</taxon>
        <taxon>Parvibaculaceae</taxon>
        <taxon>Candidatus Phaeomarinibacter</taxon>
    </lineage>
</organism>
<dbReference type="HOGENOM" id="CLU_2750280_0_0_5"/>